<dbReference type="PANTHER" id="PTHR30580">
    <property type="entry name" value="PRIMOSOMAL PROTEIN N"/>
    <property type="match status" value="1"/>
</dbReference>
<dbReference type="GO" id="GO:0043138">
    <property type="term" value="F:3'-5' DNA helicase activity"/>
    <property type="evidence" value="ECO:0007669"/>
    <property type="project" value="UniProtKB-EC"/>
</dbReference>
<dbReference type="AlphaFoldDB" id="A0A212TBV1"/>
<dbReference type="NCBIfam" id="TIGR00595">
    <property type="entry name" value="priA"/>
    <property type="match status" value="1"/>
</dbReference>
<dbReference type="GO" id="GO:0006270">
    <property type="term" value="P:DNA replication initiation"/>
    <property type="evidence" value="ECO:0007669"/>
    <property type="project" value="TreeGrafter"/>
</dbReference>
<evidence type="ECO:0000256" key="7">
    <source>
        <dbReference type="ARBA" id="ARBA00022833"/>
    </source>
</evidence>
<evidence type="ECO:0000256" key="12">
    <source>
        <dbReference type="HAMAP-Rule" id="MF_00983"/>
    </source>
</evidence>
<dbReference type="Pfam" id="PF17764">
    <property type="entry name" value="PriA_3primeBD"/>
    <property type="match status" value="1"/>
</dbReference>
<dbReference type="InterPro" id="IPR027417">
    <property type="entry name" value="P-loop_NTPase"/>
</dbReference>
<dbReference type="InterPro" id="IPR001650">
    <property type="entry name" value="Helicase_C-like"/>
</dbReference>
<dbReference type="Proteomes" id="UP000197215">
    <property type="component" value="Unassembled WGS sequence"/>
</dbReference>
<feature type="binding site" evidence="12">
    <location>
        <position position="439"/>
    </location>
    <ligand>
        <name>Zn(2+)</name>
        <dbReference type="ChEBI" id="CHEBI:29105"/>
        <label>1</label>
    </ligand>
</feature>
<comment type="catalytic activity">
    <reaction evidence="11 12">
        <text>ATP + H2O = ADP + phosphate + H(+)</text>
        <dbReference type="Rhea" id="RHEA:13065"/>
        <dbReference type="ChEBI" id="CHEBI:15377"/>
        <dbReference type="ChEBI" id="CHEBI:15378"/>
        <dbReference type="ChEBI" id="CHEBI:30616"/>
        <dbReference type="ChEBI" id="CHEBI:43474"/>
        <dbReference type="ChEBI" id="CHEBI:456216"/>
        <dbReference type="EC" id="5.6.2.4"/>
    </reaction>
</comment>
<evidence type="ECO:0000256" key="1">
    <source>
        <dbReference type="ARBA" id="ARBA00022515"/>
    </source>
</evidence>
<dbReference type="PROSITE" id="PS51192">
    <property type="entry name" value="HELICASE_ATP_BIND_1"/>
    <property type="match status" value="1"/>
</dbReference>
<dbReference type="Gene3D" id="3.40.50.300">
    <property type="entry name" value="P-loop containing nucleotide triphosphate hydrolases"/>
    <property type="match status" value="2"/>
</dbReference>
<dbReference type="GO" id="GO:0016887">
    <property type="term" value="F:ATP hydrolysis activity"/>
    <property type="evidence" value="ECO:0007669"/>
    <property type="project" value="RHEA"/>
</dbReference>
<feature type="binding site" evidence="12">
    <location>
        <position position="396"/>
    </location>
    <ligand>
        <name>Zn(2+)</name>
        <dbReference type="ChEBI" id="CHEBI:29105"/>
        <label>1</label>
    </ligand>
</feature>
<feature type="binding site" evidence="12">
    <location>
        <position position="402"/>
    </location>
    <ligand>
        <name>Zn(2+)</name>
        <dbReference type="ChEBI" id="CHEBI:29105"/>
        <label>2</label>
    </ligand>
</feature>
<dbReference type="EMBL" id="FYEX01000001">
    <property type="protein sequence ID" value="SNC63518.1"/>
    <property type="molecule type" value="Genomic_DNA"/>
</dbReference>
<evidence type="ECO:0000256" key="10">
    <source>
        <dbReference type="ARBA" id="ARBA00023235"/>
    </source>
</evidence>
<keyword evidence="7 12" id="KW-0862">Zinc</keyword>
<evidence type="ECO:0000259" key="13">
    <source>
        <dbReference type="PROSITE" id="PS51192"/>
    </source>
</evidence>
<dbReference type="InterPro" id="IPR042115">
    <property type="entry name" value="PriA_3primeBD_sf"/>
</dbReference>
<dbReference type="SUPFAM" id="SSF52540">
    <property type="entry name" value="P-loop containing nucleoside triphosphate hydrolases"/>
    <property type="match status" value="1"/>
</dbReference>
<keyword evidence="8 12" id="KW-0067">ATP-binding</keyword>
<dbReference type="Pfam" id="PF00271">
    <property type="entry name" value="Helicase_C"/>
    <property type="match status" value="1"/>
</dbReference>
<evidence type="ECO:0000313" key="14">
    <source>
        <dbReference type="EMBL" id="SNC63518.1"/>
    </source>
</evidence>
<dbReference type="InterPro" id="IPR041222">
    <property type="entry name" value="PriA_3primeBD"/>
</dbReference>
<dbReference type="Pfam" id="PF00270">
    <property type="entry name" value="DEAD"/>
    <property type="match status" value="1"/>
</dbReference>
<keyword evidence="3 12" id="KW-0479">Metal-binding</keyword>
<dbReference type="Gene3D" id="3.40.1440.60">
    <property type="entry name" value="PriA, 3(prime) DNA-binding domain"/>
    <property type="match status" value="1"/>
</dbReference>
<name>A0A212TBV1_9BURK</name>
<comment type="catalytic activity">
    <reaction evidence="12">
        <text>Couples ATP hydrolysis with the unwinding of duplex DNA by translocating in the 3'-5' direction.</text>
        <dbReference type="EC" id="5.6.2.4"/>
    </reaction>
</comment>
<comment type="function">
    <text evidence="12">Initiates the restart of stalled replication forks, which reloads the replicative helicase on sites other than the origin of replication. Recognizes and binds to abandoned replication forks and remodels them to uncover a helicase loading site. Promotes assembly of the primosome at these replication forks.</text>
</comment>
<keyword evidence="10 12" id="KW-0413">Isomerase</keyword>
<evidence type="ECO:0000256" key="8">
    <source>
        <dbReference type="ARBA" id="ARBA00022840"/>
    </source>
</evidence>
<feature type="domain" description="Helicase ATP-binding" evidence="13">
    <location>
        <begin position="160"/>
        <end position="328"/>
    </location>
</feature>
<evidence type="ECO:0000256" key="5">
    <source>
        <dbReference type="ARBA" id="ARBA00022801"/>
    </source>
</evidence>
<keyword evidence="15" id="KW-1185">Reference proteome</keyword>
<protein>
    <recommendedName>
        <fullName evidence="12">Replication restart protein PriA</fullName>
    </recommendedName>
    <alternativeName>
        <fullName evidence="12">ATP-dependent DNA helicase PriA</fullName>
        <ecNumber evidence="12">5.6.2.4</ecNumber>
    </alternativeName>
    <alternativeName>
        <fullName evidence="12">DNA 3'-5' helicase PriA</fullName>
    </alternativeName>
</protein>
<dbReference type="GO" id="GO:0008270">
    <property type="term" value="F:zinc ion binding"/>
    <property type="evidence" value="ECO:0007669"/>
    <property type="project" value="UniProtKB-UniRule"/>
</dbReference>
<keyword evidence="1 12" id="KW-0639">Primosome</keyword>
<dbReference type="FunFam" id="3.40.50.300:FF:000489">
    <property type="entry name" value="Primosome assembly protein PriA"/>
    <property type="match status" value="1"/>
</dbReference>
<feature type="binding site" evidence="12">
    <location>
        <position position="436"/>
    </location>
    <ligand>
        <name>Zn(2+)</name>
        <dbReference type="ChEBI" id="CHEBI:29105"/>
        <label>1</label>
    </ligand>
</feature>
<dbReference type="InterPro" id="IPR014001">
    <property type="entry name" value="Helicase_ATP-bd"/>
</dbReference>
<evidence type="ECO:0000256" key="4">
    <source>
        <dbReference type="ARBA" id="ARBA00022741"/>
    </source>
</evidence>
<keyword evidence="2 12" id="KW-0235">DNA replication</keyword>
<evidence type="ECO:0000313" key="15">
    <source>
        <dbReference type="Proteomes" id="UP000197215"/>
    </source>
</evidence>
<dbReference type="GO" id="GO:0006269">
    <property type="term" value="P:DNA replication, synthesis of primer"/>
    <property type="evidence" value="ECO:0007669"/>
    <property type="project" value="UniProtKB-KW"/>
</dbReference>
<accession>A0A212TBV1</accession>
<dbReference type="OrthoDB" id="9759544at2"/>
<feature type="binding site" evidence="12">
    <location>
        <position position="426"/>
    </location>
    <ligand>
        <name>Zn(2+)</name>
        <dbReference type="ChEBI" id="CHEBI:29105"/>
        <label>2</label>
    </ligand>
</feature>
<dbReference type="GO" id="GO:0006310">
    <property type="term" value="P:DNA recombination"/>
    <property type="evidence" value="ECO:0007669"/>
    <property type="project" value="InterPro"/>
</dbReference>
<dbReference type="InterPro" id="IPR005259">
    <property type="entry name" value="PriA"/>
</dbReference>
<gene>
    <name evidence="12" type="primary">priA</name>
    <name evidence="14" type="ORF">SAMN06295916_0905</name>
</gene>
<dbReference type="GO" id="GO:1990077">
    <property type="term" value="C:primosome complex"/>
    <property type="evidence" value="ECO:0007669"/>
    <property type="project" value="UniProtKB-UniRule"/>
</dbReference>
<comment type="similarity">
    <text evidence="12">Belongs to the helicase family. PriA subfamily.</text>
</comment>
<evidence type="ECO:0000256" key="11">
    <source>
        <dbReference type="ARBA" id="ARBA00048988"/>
    </source>
</evidence>
<comment type="cofactor">
    <cofactor evidence="12">
        <name>Zn(2+)</name>
        <dbReference type="ChEBI" id="CHEBI:29105"/>
    </cofactor>
    <text evidence="12">Binds 2 zinc ions per subunit.</text>
</comment>
<sequence length="695" mass="78077">MSFLQNSEKQIIVEVALDNPINKLFDYRWNNLCLDIKPQRGQIIAVNFGRKDCVGVVMSIKERSDYDLDKLKDVQGLAPISPLSEDLLGMSEFAASYYQRTIGEVLLPAIPKLWRQKNKWDLLSKEKRKKKKELDIKETSTKEIALNTQQQEIVSNLIAKTVSQEYSCNLLQGVTGSGKTLTYLRWLEKVLETPDSQVLIMVPEINLTPQMESTIQGAFPNKKVVVLHSGLTDRSRADHWACAHAGDAQIILGTRMAIMASMPNLKAIVVDEEHDLSYKQQEGVRYSARDLAIWRAKKLSIPVLLVSATPSLETWFHAEESRYQKLTLSNRAAKDSEPPIIELVDIKQDRKISQQSDHGFSAYLLEALQKNIDLGLQSLIYINRRGYSPVISCEACGWISDCQKCSAHMVLHKIAEHKKNLCCHHCGLIKQIPKACPDCGNADLQPIGKGTQKVEEFLVKTFPRAKILRIDADTTRKKGSADNLFGAIHDGDADIIVGTQMITKGHDYKAVSLVGVIDADASLFSQDFRAGERLFAQLMQVAGRAGRSEKTGQSKVIIQTRYPNAAPYTYLKTNDVDGFLEELKNERELVGLPPFSYQALVHAEHKTIMAAIDMLREAVNFSKADQNWPQNVSLSDVIPRAMVRVAGKERAQVLIESGNRQSLQLAIQVMQHYLTEQNTKRKGVGWYIERDPILI</sequence>
<comment type="subunit">
    <text evidence="12">Component of the replication restart primosome.</text>
</comment>
<dbReference type="PANTHER" id="PTHR30580:SF0">
    <property type="entry name" value="PRIMOSOMAL PROTEIN N"/>
    <property type="match status" value="1"/>
</dbReference>
<reference evidence="14 15" key="1">
    <citation type="submission" date="2017-06" db="EMBL/GenBank/DDBJ databases">
        <authorList>
            <person name="Kim H.J."/>
            <person name="Triplett B.A."/>
        </authorList>
    </citation>
    <scope>NUCLEOTIDE SEQUENCE [LARGE SCALE GENOMIC DNA]</scope>
    <source>
        <strain evidence="14 15">MWH-VicM1</strain>
    </source>
</reference>
<dbReference type="InterPro" id="IPR011545">
    <property type="entry name" value="DEAD/DEAH_box_helicase_dom"/>
</dbReference>
<dbReference type="EC" id="5.6.2.4" evidence="12"/>
<keyword evidence="4 12" id="KW-0547">Nucleotide-binding</keyword>
<feature type="binding site" evidence="12">
    <location>
        <position position="423"/>
    </location>
    <ligand>
        <name>Zn(2+)</name>
        <dbReference type="ChEBI" id="CHEBI:29105"/>
        <label>2</label>
    </ligand>
</feature>
<dbReference type="InterPro" id="IPR041236">
    <property type="entry name" value="PriA_C"/>
</dbReference>
<evidence type="ECO:0000256" key="9">
    <source>
        <dbReference type="ARBA" id="ARBA00023125"/>
    </source>
</evidence>
<feature type="binding site" evidence="12">
    <location>
        <position position="393"/>
    </location>
    <ligand>
        <name>Zn(2+)</name>
        <dbReference type="ChEBI" id="CHEBI:29105"/>
        <label>1</label>
    </ligand>
</feature>
<evidence type="ECO:0000256" key="2">
    <source>
        <dbReference type="ARBA" id="ARBA00022705"/>
    </source>
</evidence>
<dbReference type="GO" id="GO:0005524">
    <property type="term" value="F:ATP binding"/>
    <property type="evidence" value="ECO:0007669"/>
    <property type="project" value="UniProtKB-UniRule"/>
</dbReference>
<dbReference type="SMART" id="SM00490">
    <property type="entry name" value="HELICc"/>
    <property type="match status" value="1"/>
</dbReference>
<feature type="binding site" evidence="12">
    <location>
        <position position="405"/>
    </location>
    <ligand>
        <name>Zn(2+)</name>
        <dbReference type="ChEBI" id="CHEBI:29105"/>
        <label>2</label>
    </ligand>
</feature>
<keyword evidence="5 12" id="KW-0378">Hydrolase</keyword>
<evidence type="ECO:0000256" key="3">
    <source>
        <dbReference type="ARBA" id="ARBA00022723"/>
    </source>
</evidence>
<dbReference type="RefSeq" id="WP_088812759.1">
    <property type="nucleotide sequence ID" value="NZ_FYEX01000001.1"/>
</dbReference>
<dbReference type="GO" id="GO:0006302">
    <property type="term" value="P:double-strand break repair"/>
    <property type="evidence" value="ECO:0007669"/>
    <property type="project" value="InterPro"/>
</dbReference>
<organism evidence="14 15">
    <name type="scientific">Polynucleobacter victoriensis</name>
    <dbReference type="NCBI Taxonomy" id="2049319"/>
    <lineage>
        <taxon>Bacteria</taxon>
        <taxon>Pseudomonadati</taxon>
        <taxon>Pseudomonadota</taxon>
        <taxon>Betaproteobacteria</taxon>
        <taxon>Burkholderiales</taxon>
        <taxon>Burkholderiaceae</taxon>
        <taxon>Polynucleobacter</taxon>
    </lineage>
</organism>
<dbReference type="HAMAP" id="MF_00983">
    <property type="entry name" value="PriA"/>
    <property type="match status" value="1"/>
</dbReference>
<dbReference type="Pfam" id="PF18074">
    <property type="entry name" value="PriA_C"/>
    <property type="match status" value="1"/>
</dbReference>
<dbReference type="SMART" id="SM00487">
    <property type="entry name" value="DEXDc"/>
    <property type="match status" value="1"/>
</dbReference>
<keyword evidence="6 12" id="KW-0347">Helicase</keyword>
<evidence type="ECO:0000256" key="6">
    <source>
        <dbReference type="ARBA" id="ARBA00022806"/>
    </source>
</evidence>
<proteinExistence type="inferred from homology"/>
<dbReference type="GO" id="GO:0003677">
    <property type="term" value="F:DNA binding"/>
    <property type="evidence" value="ECO:0007669"/>
    <property type="project" value="UniProtKB-UniRule"/>
</dbReference>
<keyword evidence="9 12" id="KW-0238">DNA-binding</keyword>